<protein>
    <submittedName>
        <fullName evidence="1">Uncharacterized protein</fullName>
    </submittedName>
</protein>
<dbReference type="Proteomes" id="UP001232063">
    <property type="component" value="Unassembled WGS sequence"/>
</dbReference>
<dbReference type="EMBL" id="JASJOU010000008">
    <property type="protein sequence ID" value="MDJ1503606.1"/>
    <property type="molecule type" value="Genomic_DNA"/>
</dbReference>
<evidence type="ECO:0000313" key="1">
    <source>
        <dbReference type="EMBL" id="MDJ1503606.1"/>
    </source>
</evidence>
<sequence length="154" mass="18111">MRFFATGLLGWLVLIDRTFYRNFSDINDNFLDAFKGLAKGFLILENKIFQRCILIQRRFDQGQQQANVFRSRGLGKPKVECQVFRSRISFHVMQNEEQRFAFIDQLRLKMSYVGGWQSLERTIFQRLPTDLQIIVCSKLLPLCIVNLCVGYDKC</sequence>
<reference evidence="1" key="1">
    <citation type="submission" date="2023-05" db="EMBL/GenBank/DDBJ databases">
        <authorList>
            <person name="Zhang X."/>
        </authorList>
    </citation>
    <scope>NUCLEOTIDE SEQUENCE</scope>
    <source>
        <strain evidence="1">BD1B2-1</strain>
    </source>
</reference>
<proteinExistence type="predicted"/>
<evidence type="ECO:0000313" key="2">
    <source>
        <dbReference type="Proteomes" id="UP001232063"/>
    </source>
</evidence>
<organism evidence="1 2">
    <name type="scientific">Xanthocytophaga agilis</name>
    <dbReference type="NCBI Taxonomy" id="3048010"/>
    <lineage>
        <taxon>Bacteria</taxon>
        <taxon>Pseudomonadati</taxon>
        <taxon>Bacteroidota</taxon>
        <taxon>Cytophagia</taxon>
        <taxon>Cytophagales</taxon>
        <taxon>Rhodocytophagaceae</taxon>
        <taxon>Xanthocytophaga</taxon>
    </lineage>
</organism>
<gene>
    <name evidence="1" type="ORF">QNI22_23265</name>
</gene>
<keyword evidence="2" id="KW-1185">Reference proteome</keyword>
<comment type="caution">
    <text evidence="1">The sequence shown here is derived from an EMBL/GenBank/DDBJ whole genome shotgun (WGS) entry which is preliminary data.</text>
</comment>
<name>A0AAE3R489_9BACT</name>
<dbReference type="AlphaFoldDB" id="A0AAE3R489"/>
<accession>A0AAE3R489</accession>